<evidence type="ECO:0000256" key="1">
    <source>
        <dbReference type="ARBA" id="ARBA00022741"/>
    </source>
</evidence>
<evidence type="ECO:0000256" key="2">
    <source>
        <dbReference type="ARBA" id="ARBA00022840"/>
    </source>
</evidence>
<keyword evidence="1" id="KW-0547">Nucleotide-binding</keyword>
<dbReference type="InterPro" id="IPR007502">
    <property type="entry name" value="Helicase-assoc_dom"/>
</dbReference>
<dbReference type="EMBL" id="MUZQ01000141">
    <property type="protein sequence ID" value="OWK56951.1"/>
    <property type="molecule type" value="Genomic_DNA"/>
</dbReference>
<evidence type="ECO:0000313" key="6">
    <source>
        <dbReference type="Proteomes" id="UP000197619"/>
    </source>
</evidence>
<sequence>MEFLTFPPENHCFSELLDSSDGDEEEILVCGEDLELNPFDGLPYSSRYYRLMKEREELPIWKEKCTFMETLLHNQIVIVSGDAKTGKSSQVPQWCAERCAARRGAVVCTQVLRRAAVALALRAADQLDVGLGHEVGYAVPFESCCTPETILRYCTDEVLQREMMSTPLLNSYSVIILDDVHQRTVATDALLGLLKEVLAARAELRLVILTAPHMCSALQRFCGGVPALRVRGRHRAPAVFSCSTHRDPFLPALRLLLEIHHSRESGDIVVFLPSEREIEKAYQMIRQEQPSLNPDLGELIPIPLYPTKQDLAPKLIQNRQKCCKKYRRKVLLTTSSGEPLIWTKNVTFVIDVGLETRKVYNPRIRADSVLTQPISQSQAEMHKQILGMSPSGKIFCLYPEEFTYKEMKPEIPAKVQESKLTSLVLFLKRMDIAGFAHCDFISSPAPESLMQALEDLDYLAALDNDGNLSEFGIIMSEFPLDPQLSKSLLASCEFECVDEMLTIAAMVTDLCLTGLVFSSAPSCFLHAPPGTEEIARSRWHRFSHPAGDHFTLINVFNAFKAATASPTHPGKCARAKIKHTGTSLEKEQTQKICEKWCRDYFLSCSALSMAEMIRAELVEIMKRIELPISEPDFASEANLLSIKKALLSGYFMHVARDVDGSGNYLMLTHKQVAQLHPFSSYYSTRRIPEWVLFHEFSISEGNSIRVVSEISPHLFAELVPQYYFSNLPPSESKDILQEVINHLAPVSATKEEQKTVSDSKENEEFPQTHTEQRCVIQ</sequence>
<dbReference type="SMART" id="SM00847">
    <property type="entry name" value="HA2"/>
    <property type="match status" value="1"/>
</dbReference>
<name>A0A218UTS8_9PASE</name>
<proteinExistence type="predicted"/>
<keyword evidence="5" id="KW-0347">Helicase</keyword>
<dbReference type="PANTHER" id="PTHR18934">
    <property type="entry name" value="ATP-DEPENDENT RNA HELICASE"/>
    <property type="match status" value="1"/>
</dbReference>
<dbReference type="GO" id="GO:0004386">
    <property type="term" value="F:helicase activity"/>
    <property type="evidence" value="ECO:0007669"/>
    <property type="project" value="UniProtKB-KW"/>
</dbReference>
<gene>
    <name evidence="5" type="primary">DHX32</name>
    <name evidence="5" type="ORF">RLOC_00012251</name>
</gene>
<dbReference type="CDD" id="cd18791">
    <property type="entry name" value="SF2_C_RHA"/>
    <property type="match status" value="1"/>
</dbReference>
<dbReference type="GO" id="GO:0003723">
    <property type="term" value="F:RNA binding"/>
    <property type="evidence" value="ECO:0007669"/>
    <property type="project" value="TreeGrafter"/>
</dbReference>
<feature type="region of interest" description="Disordered" evidence="3">
    <location>
        <begin position="750"/>
        <end position="777"/>
    </location>
</feature>
<dbReference type="PROSITE" id="PS51192">
    <property type="entry name" value="HELICASE_ATP_BIND_1"/>
    <property type="match status" value="1"/>
</dbReference>
<reference evidence="5 6" key="1">
    <citation type="submission" date="2017-05" db="EMBL/GenBank/DDBJ databases">
        <title>Genome of assembly of the Bengalese finch, Lonchura striata domestica.</title>
        <authorList>
            <person name="Colquitt B.M."/>
            <person name="Brainard M.S."/>
        </authorList>
    </citation>
    <scope>NUCLEOTIDE SEQUENCE [LARGE SCALE GENOMIC DNA]</scope>
    <source>
        <strain evidence="5">White83orange57</strain>
    </source>
</reference>
<protein>
    <submittedName>
        <fullName evidence="5">Pre-mRNA-splicing factor ATP-dependent RNA helicase DHX32</fullName>
    </submittedName>
</protein>
<dbReference type="Pfam" id="PF04408">
    <property type="entry name" value="WHD_HA2"/>
    <property type="match status" value="1"/>
</dbReference>
<feature type="domain" description="Helicase ATP-binding" evidence="4">
    <location>
        <begin position="68"/>
        <end position="211"/>
    </location>
</feature>
<evidence type="ECO:0000259" key="4">
    <source>
        <dbReference type="PROSITE" id="PS51192"/>
    </source>
</evidence>
<dbReference type="InterPro" id="IPR011709">
    <property type="entry name" value="DEAD-box_helicase_OB_fold"/>
</dbReference>
<accession>A0A218UTS8</accession>
<dbReference type="AlphaFoldDB" id="A0A218UTS8"/>
<dbReference type="Proteomes" id="UP000197619">
    <property type="component" value="Unassembled WGS sequence"/>
</dbReference>
<organism evidence="5 6">
    <name type="scientific">Lonchura striata</name>
    <name type="common">white-rumped munia</name>
    <dbReference type="NCBI Taxonomy" id="40157"/>
    <lineage>
        <taxon>Eukaryota</taxon>
        <taxon>Metazoa</taxon>
        <taxon>Chordata</taxon>
        <taxon>Craniata</taxon>
        <taxon>Vertebrata</taxon>
        <taxon>Euteleostomi</taxon>
        <taxon>Archelosauria</taxon>
        <taxon>Archosauria</taxon>
        <taxon>Dinosauria</taxon>
        <taxon>Saurischia</taxon>
        <taxon>Theropoda</taxon>
        <taxon>Coelurosauria</taxon>
        <taxon>Aves</taxon>
        <taxon>Neognathae</taxon>
        <taxon>Neoaves</taxon>
        <taxon>Telluraves</taxon>
        <taxon>Australaves</taxon>
        <taxon>Passeriformes</taxon>
        <taxon>Passeroidea</taxon>
        <taxon>Estrildidae</taxon>
        <taxon>Estrildinae</taxon>
        <taxon>Lonchura</taxon>
    </lineage>
</organism>
<dbReference type="Pfam" id="PF07717">
    <property type="entry name" value="OB_NTP_bind"/>
    <property type="match status" value="1"/>
</dbReference>
<keyword evidence="5" id="KW-0378">Hydrolase</keyword>
<dbReference type="InterPro" id="IPR048333">
    <property type="entry name" value="HA2_WH"/>
</dbReference>
<dbReference type="SUPFAM" id="SSF52540">
    <property type="entry name" value="P-loop containing nucleoside triphosphate hydrolases"/>
    <property type="match status" value="1"/>
</dbReference>
<keyword evidence="6" id="KW-1185">Reference proteome</keyword>
<dbReference type="InterPro" id="IPR027417">
    <property type="entry name" value="P-loop_NTPase"/>
</dbReference>
<dbReference type="PANTHER" id="PTHR18934:SF88">
    <property type="entry name" value="PRE-MRNA-SPLICING FACTOR ATP-DEPENDENT RNA HELICASE DHX32-RELATED"/>
    <property type="match status" value="1"/>
</dbReference>
<keyword evidence="2" id="KW-0067">ATP-binding</keyword>
<dbReference type="Gene3D" id="1.20.120.1080">
    <property type="match status" value="1"/>
</dbReference>
<dbReference type="Pfam" id="PF21010">
    <property type="entry name" value="HA2_C"/>
    <property type="match status" value="1"/>
</dbReference>
<dbReference type="GO" id="GO:0005681">
    <property type="term" value="C:spliceosomal complex"/>
    <property type="evidence" value="ECO:0007669"/>
    <property type="project" value="TreeGrafter"/>
</dbReference>
<evidence type="ECO:0000256" key="3">
    <source>
        <dbReference type="SAM" id="MobiDB-lite"/>
    </source>
</evidence>
<comment type="caution">
    <text evidence="5">The sequence shown here is derived from an EMBL/GenBank/DDBJ whole genome shotgun (WGS) entry which is preliminary data.</text>
</comment>
<dbReference type="STRING" id="299123.ENSLSDP00000014479"/>
<dbReference type="Gene3D" id="3.40.50.300">
    <property type="entry name" value="P-loop containing nucleotide triphosphate hydrolases"/>
    <property type="match status" value="2"/>
</dbReference>
<dbReference type="GO" id="GO:0005524">
    <property type="term" value="F:ATP binding"/>
    <property type="evidence" value="ECO:0007669"/>
    <property type="project" value="UniProtKB-KW"/>
</dbReference>
<evidence type="ECO:0000313" key="5">
    <source>
        <dbReference type="EMBL" id="OWK56951.1"/>
    </source>
</evidence>
<dbReference type="InterPro" id="IPR014001">
    <property type="entry name" value="Helicase_ATP-bd"/>
</dbReference>
<feature type="compositionally biased region" description="Basic and acidic residues" evidence="3">
    <location>
        <begin position="750"/>
        <end position="763"/>
    </location>
</feature>
<dbReference type="FunFam" id="3.40.50.300:FF:001055">
    <property type="entry name" value="putative pre-mRNA-splicing factor ATP-dependent RNA helicase DHX32"/>
    <property type="match status" value="1"/>
</dbReference>